<dbReference type="KEGG" id="vg:18563468"/>
<keyword evidence="1" id="KW-0479">Metal-binding</keyword>
<organism evidence="4 5">
    <name type="scientific">Bacillus phage G</name>
    <dbReference type="NCBI Taxonomy" id="2884420"/>
    <lineage>
        <taxon>Viruses</taxon>
        <taxon>Duplodnaviria</taxon>
        <taxon>Heunggongvirae</taxon>
        <taxon>Uroviricota</taxon>
        <taxon>Caudoviricetes</taxon>
        <taxon>Donellivirus</taxon>
        <taxon>Donellivirus gee</taxon>
    </lineage>
</organism>
<keyword evidence="2" id="KW-0378">Hydrolase</keyword>
<dbReference type="RefSeq" id="YP_009015556.1">
    <property type="nucleotide sequence ID" value="NC_023719.1"/>
</dbReference>
<dbReference type="GO" id="GO:0008270">
    <property type="term" value="F:zinc ion binding"/>
    <property type="evidence" value="ECO:0007669"/>
    <property type="project" value="InterPro"/>
</dbReference>
<dbReference type="EMBL" id="JN638751">
    <property type="protein sequence ID" value="AEO93512.1"/>
    <property type="molecule type" value="Genomic_DNA"/>
</dbReference>
<dbReference type="Gene3D" id="3.30.70.2330">
    <property type="match status" value="1"/>
</dbReference>
<evidence type="ECO:0000313" key="5">
    <source>
        <dbReference type="Proteomes" id="UP000009273"/>
    </source>
</evidence>
<dbReference type="GeneID" id="18563468"/>
<dbReference type="InterPro" id="IPR014905">
    <property type="entry name" value="HIRAN"/>
</dbReference>
<dbReference type="GO" id="GO:0016818">
    <property type="term" value="F:hydrolase activity, acting on acid anhydrides, in phosphorus-containing anhydrides"/>
    <property type="evidence" value="ECO:0007669"/>
    <property type="project" value="InterPro"/>
</dbReference>
<accession>G3M9Z4</accession>
<dbReference type="Pfam" id="PF08797">
    <property type="entry name" value="HIRAN"/>
    <property type="match status" value="1"/>
</dbReference>
<evidence type="ECO:0000313" key="4">
    <source>
        <dbReference type="EMBL" id="AEO93512.1"/>
    </source>
</evidence>
<evidence type="ECO:0000259" key="3">
    <source>
        <dbReference type="SMART" id="SM00910"/>
    </source>
</evidence>
<name>G3M9Z4_9CAUD</name>
<evidence type="ECO:0000256" key="1">
    <source>
        <dbReference type="ARBA" id="ARBA00022723"/>
    </source>
</evidence>
<reference evidence="4 5" key="1">
    <citation type="submission" date="2011-09" db="EMBL/GenBank/DDBJ databases">
        <authorList>
            <person name="Pope W.H."/>
            <person name="Pedulla M.L."/>
            <person name="Ford M.E."/>
            <person name="Peebles C.L."/>
            <person name="Hatfull G.H."/>
            <person name="Hendrix R.W."/>
        </authorList>
    </citation>
    <scope>NUCLEOTIDE SEQUENCE [LARGE SCALE GENOMIC DNA]</scope>
    <source>
        <strain evidence="4">G</strain>
    </source>
</reference>
<feature type="domain" description="HIRAN" evidence="3">
    <location>
        <begin position="17"/>
        <end position="114"/>
    </location>
</feature>
<keyword evidence="5" id="KW-1185">Reference proteome</keyword>
<dbReference type="Proteomes" id="UP000009273">
    <property type="component" value="Segment"/>
</dbReference>
<sequence length="118" mass="13567">MSLGKIDYTNLDFEEIPYTIHVAGVSWEDRQDHIPNLEIDSEVYLIRDPNNQYDKNAISVKAIDNIQIGWIPKKIAEVLAPEIDAGIQWQARVEKIIGNEQQLKGVLIKLFLSKDYMI</sequence>
<proteinExistence type="predicted"/>
<gene>
    <name evidence="4" type="primary">253</name>
    <name evidence="4" type="ORF">G_253</name>
</gene>
<evidence type="ECO:0000256" key="2">
    <source>
        <dbReference type="ARBA" id="ARBA00022801"/>
    </source>
</evidence>
<dbReference type="GO" id="GO:0003676">
    <property type="term" value="F:nucleic acid binding"/>
    <property type="evidence" value="ECO:0007669"/>
    <property type="project" value="InterPro"/>
</dbReference>
<protein>
    <submittedName>
        <fullName evidence="4">Gp253</fullName>
    </submittedName>
</protein>
<dbReference type="SMART" id="SM00910">
    <property type="entry name" value="HIRAN"/>
    <property type="match status" value="1"/>
</dbReference>